<keyword evidence="2" id="KW-0805">Transcription regulation</keyword>
<comment type="similarity">
    <text evidence="1">Belongs to the sigma-70 factor family. ECF subfamily.</text>
</comment>
<keyword evidence="4" id="KW-0804">Transcription</keyword>
<keyword evidence="3" id="KW-0731">Sigma factor</keyword>
<dbReference type="PANTHER" id="PTHR43133:SF25">
    <property type="entry name" value="RNA POLYMERASE SIGMA FACTOR RFAY-RELATED"/>
    <property type="match status" value="1"/>
</dbReference>
<dbReference type="Gene3D" id="1.10.10.10">
    <property type="entry name" value="Winged helix-like DNA-binding domain superfamily/Winged helix DNA-binding domain"/>
    <property type="match status" value="1"/>
</dbReference>
<protein>
    <submittedName>
        <fullName evidence="7">Sigma-70 family RNA polymerase sigma factor</fullName>
    </submittedName>
</protein>
<evidence type="ECO:0000256" key="2">
    <source>
        <dbReference type="ARBA" id="ARBA00023015"/>
    </source>
</evidence>
<dbReference type="EMBL" id="BAAANT010000007">
    <property type="protein sequence ID" value="GAA2137508.1"/>
    <property type="molecule type" value="Genomic_DNA"/>
</dbReference>
<dbReference type="InterPro" id="IPR013324">
    <property type="entry name" value="RNA_pol_sigma_r3/r4-like"/>
</dbReference>
<proteinExistence type="inferred from homology"/>
<dbReference type="InterPro" id="IPR007627">
    <property type="entry name" value="RNA_pol_sigma70_r2"/>
</dbReference>
<dbReference type="NCBIfam" id="TIGR02937">
    <property type="entry name" value="sigma70-ECF"/>
    <property type="match status" value="1"/>
</dbReference>
<accession>A0ABN2Z6K1</accession>
<evidence type="ECO:0000256" key="1">
    <source>
        <dbReference type="ARBA" id="ARBA00010641"/>
    </source>
</evidence>
<dbReference type="InterPro" id="IPR036388">
    <property type="entry name" value="WH-like_DNA-bd_sf"/>
</dbReference>
<gene>
    <name evidence="7" type="ORF">GCM10009760_18110</name>
</gene>
<dbReference type="InterPro" id="IPR013249">
    <property type="entry name" value="RNA_pol_sigma70_r4_t2"/>
</dbReference>
<dbReference type="Gene3D" id="1.10.1740.10">
    <property type="match status" value="1"/>
</dbReference>
<dbReference type="InterPro" id="IPR013325">
    <property type="entry name" value="RNA_pol_sigma_r2"/>
</dbReference>
<feature type="domain" description="RNA polymerase sigma-70 region 2" evidence="5">
    <location>
        <begin position="20"/>
        <end position="88"/>
    </location>
</feature>
<name>A0ABN2Z6K1_9ACTN</name>
<evidence type="ECO:0000256" key="3">
    <source>
        <dbReference type="ARBA" id="ARBA00023082"/>
    </source>
</evidence>
<keyword evidence="8" id="KW-1185">Reference proteome</keyword>
<organism evidence="7 8">
    <name type="scientific">Kitasatospora kazusensis</name>
    <dbReference type="NCBI Taxonomy" id="407974"/>
    <lineage>
        <taxon>Bacteria</taxon>
        <taxon>Bacillati</taxon>
        <taxon>Actinomycetota</taxon>
        <taxon>Actinomycetes</taxon>
        <taxon>Kitasatosporales</taxon>
        <taxon>Streptomycetaceae</taxon>
        <taxon>Kitasatospora</taxon>
    </lineage>
</organism>
<dbReference type="Pfam" id="PF04542">
    <property type="entry name" value="Sigma70_r2"/>
    <property type="match status" value="1"/>
</dbReference>
<dbReference type="InterPro" id="IPR014284">
    <property type="entry name" value="RNA_pol_sigma-70_dom"/>
</dbReference>
<sequence>MEKAIRARVRAGDSVAFGQIFEDHARAVHRYAVRMTGDQALAEDVVSLTFLEAWRLRARVDPEGESLRPWLLGIATNVIRNTRRAARRHQQALAKLPPREAVPDFAAELTGRIADAEQIAAAKAALEQLRPAEREVFALCVWEGLDHAAAAEALGKPVGTVRSRLSRARSRLRELTAKELVAARSAKSTHPPEKTQRTGICGQVTGDRALAVRSIKETNR</sequence>
<dbReference type="Pfam" id="PF08281">
    <property type="entry name" value="Sigma70_r4_2"/>
    <property type="match status" value="1"/>
</dbReference>
<dbReference type="Proteomes" id="UP001422759">
    <property type="component" value="Unassembled WGS sequence"/>
</dbReference>
<feature type="domain" description="RNA polymerase sigma factor 70 region 4 type 2" evidence="6">
    <location>
        <begin position="123"/>
        <end position="172"/>
    </location>
</feature>
<dbReference type="InterPro" id="IPR039425">
    <property type="entry name" value="RNA_pol_sigma-70-like"/>
</dbReference>
<reference evidence="7 8" key="1">
    <citation type="journal article" date="2019" name="Int. J. Syst. Evol. Microbiol.">
        <title>The Global Catalogue of Microorganisms (GCM) 10K type strain sequencing project: providing services to taxonomists for standard genome sequencing and annotation.</title>
        <authorList>
            <consortium name="The Broad Institute Genomics Platform"/>
            <consortium name="The Broad Institute Genome Sequencing Center for Infectious Disease"/>
            <person name="Wu L."/>
            <person name="Ma J."/>
        </authorList>
    </citation>
    <scope>NUCLEOTIDE SEQUENCE [LARGE SCALE GENOMIC DNA]</scope>
    <source>
        <strain evidence="7 8">JCM 14560</strain>
    </source>
</reference>
<evidence type="ECO:0000313" key="7">
    <source>
        <dbReference type="EMBL" id="GAA2137508.1"/>
    </source>
</evidence>
<evidence type="ECO:0000259" key="5">
    <source>
        <dbReference type="Pfam" id="PF04542"/>
    </source>
</evidence>
<evidence type="ECO:0000256" key="4">
    <source>
        <dbReference type="ARBA" id="ARBA00023163"/>
    </source>
</evidence>
<dbReference type="SUPFAM" id="SSF88946">
    <property type="entry name" value="Sigma2 domain of RNA polymerase sigma factors"/>
    <property type="match status" value="1"/>
</dbReference>
<comment type="caution">
    <text evidence="7">The sequence shown here is derived from an EMBL/GenBank/DDBJ whole genome shotgun (WGS) entry which is preliminary data.</text>
</comment>
<dbReference type="SUPFAM" id="SSF88659">
    <property type="entry name" value="Sigma3 and sigma4 domains of RNA polymerase sigma factors"/>
    <property type="match status" value="1"/>
</dbReference>
<dbReference type="PANTHER" id="PTHR43133">
    <property type="entry name" value="RNA POLYMERASE ECF-TYPE SIGMA FACTO"/>
    <property type="match status" value="1"/>
</dbReference>
<evidence type="ECO:0000313" key="8">
    <source>
        <dbReference type="Proteomes" id="UP001422759"/>
    </source>
</evidence>
<evidence type="ECO:0000259" key="6">
    <source>
        <dbReference type="Pfam" id="PF08281"/>
    </source>
</evidence>